<name>F5XLY0_MICPN</name>
<protein>
    <submittedName>
        <fullName evidence="2">Uncharacterized protein</fullName>
    </submittedName>
</protein>
<dbReference type="HOGENOM" id="CLU_1756773_0_0_11"/>
<evidence type="ECO:0000313" key="3">
    <source>
        <dbReference type="Proteomes" id="UP000007947"/>
    </source>
</evidence>
<organism evidence="2 3">
    <name type="scientific">Microlunatus phosphovorus (strain ATCC 700054 / DSM 10555 / JCM 9379 / NBRC 101784 / NCIMB 13414 / VKM Ac-1990 / NM-1)</name>
    <dbReference type="NCBI Taxonomy" id="1032480"/>
    <lineage>
        <taxon>Bacteria</taxon>
        <taxon>Bacillati</taxon>
        <taxon>Actinomycetota</taxon>
        <taxon>Actinomycetes</taxon>
        <taxon>Propionibacteriales</taxon>
        <taxon>Propionibacteriaceae</taxon>
        <taxon>Microlunatus</taxon>
    </lineage>
</organism>
<dbReference type="EMBL" id="AP012204">
    <property type="protein sequence ID" value="BAK33859.1"/>
    <property type="molecule type" value="Genomic_DNA"/>
</dbReference>
<evidence type="ECO:0000313" key="2">
    <source>
        <dbReference type="EMBL" id="BAK33859.1"/>
    </source>
</evidence>
<evidence type="ECO:0000256" key="1">
    <source>
        <dbReference type="SAM" id="MobiDB-lite"/>
    </source>
</evidence>
<gene>
    <name evidence="2" type="ordered locus">MLP_08450</name>
</gene>
<proteinExistence type="predicted"/>
<dbReference type="Proteomes" id="UP000007947">
    <property type="component" value="Chromosome"/>
</dbReference>
<feature type="compositionally biased region" description="Gly residues" evidence="1">
    <location>
        <begin position="138"/>
        <end position="148"/>
    </location>
</feature>
<dbReference type="AlphaFoldDB" id="F5XLY0"/>
<accession>F5XLY0</accession>
<dbReference type="KEGG" id="mph:MLP_08450"/>
<dbReference type="STRING" id="1032480.MLP_08450"/>
<dbReference type="OrthoDB" id="4426778at2"/>
<feature type="region of interest" description="Disordered" evidence="1">
    <location>
        <begin position="126"/>
        <end position="148"/>
    </location>
</feature>
<dbReference type="RefSeq" id="WP_013861746.1">
    <property type="nucleotide sequence ID" value="NC_015635.1"/>
</dbReference>
<sequence>MIARPRRDHDPQLRPAQCRRLGAYLGIGDSVREFIERVRSVASDGPAHLVVDGGGQDLTIRLGQIAATDSRLVFHTVEQSGLWLNLVEVWCRLGGYSCVSPQIRALAGSNRSWVWFNPAVASERASLDTVPPDDDRGPGGSPVIGDGW</sequence>
<reference evidence="2 3" key="1">
    <citation type="submission" date="2011-05" db="EMBL/GenBank/DDBJ databases">
        <title>Whole genome sequence of Microlunatus phosphovorus NM-1.</title>
        <authorList>
            <person name="Hosoyama A."/>
            <person name="Sasaki K."/>
            <person name="Harada T."/>
            <person name="Igarashi R."/>
            <person name="Kawakoshi A."/>
            <person name="Sasagawa M."/>
            <person name="Fukada J."/>
            <person name="Nakamura S."/>
            <person name="Katano Y."/>
            <person name="Hanada S."/>
            <person name="Kamagata Y."/>
            <person name="Nakamura N."/>
            <person name="Yamazaki S."/>
            <person name="Fujita N."/>
        </authorList>
    </citation>
    <scope>NUCLEOTIDE SEQUENCE [LARGE SCALE GENOMIC DNA]</scope>
    <source>
        <strain evidence="3">ATCC 700054 / DSM 10555 / JCM 9379 / NBRC 101784 / NCIMB 13414 / VKM Ac-1990 / NM-1</strain>
    </source>
</reference>
<keyword evidence="3" id="KW-1185">Reference proteome</keyword>